<dbReference type="EMBL" id="DXCN01000060">
    <property type="protein sequence ID" value="HIY95583.1"/>
    <property type="molecule type" value="Genomic_DNA"/>
</dbReference>
<evidence type="ECO:0000256" key="5">
    <source>
        <dbReference type="ARBA" id="ARBA00022989"/>
    </source>
</evidence>
<feature type="transmembrane region" description="Helical" evidence="8">
    <location>
        <begin position="12"/>
        <end position="30"/>
    </location>
</feature>
<keyword evidence="5 8" id="KW-1133">Transmembrane helix</keyword>
<feature type="transmembrane region" description="Helical" evidence="8">
    <location>
        <begin position="298"/>
        <end position="324"/>
    </location>
</feature>
<evidence type="ECO:0000313" key="9">
    <source>
        <dbReference type="EMBL" id="HIY95583.1"/>
    </source>
</evidence>
<evidence type="ECO:0000256" key="3">
    <source>
        <dbReference type="ARBA" id="ARBA00022475"/>
    </source>
</evidence>
<organism evidence="9 10">
    <name type="scientific">Candidatus Rothia avicola</name>
    <dbReference type="NCBI Taxonomy" id="2840478"/>
    <lineage>
        <taxon>Bacteria</taxon>
        <taxon>Bacillati</taxon>
        <taxon>Actinomycetota</taxon>
        <taxon>Actinomycetes</taxon>
        <taxon>Micrococcales</taxon>
        <taxon>Micrococcaceae</taxon>
        <taxon>Rothia</taxon>
    </lineage>
</organism>
<feature type="transmembrane region" description="Helical" evidence="8">
    <location>
        <begin position="406"/>
        <end position="428"/>
    </location>
</feature>
<dbReference type="PANTHER" id="PTHR32024:SF1">
    <property type="entry name" value="KTR SYSTEM POTASSIUM UPTAKE PROTEIN B"/>
    <property type="match status" value="1"/>
</dbReference>
<evidence type="ECO:0000256" key="6">
    <source>
        <dbReference type="ARBA" id="ARBA00023065"/>
    </source>
</evidence>
<comment type="caution">
    <text evidence="9">The sequence shown here is derived from an EMBL/GenBank/DDBJ whole genome shotgun (WGS) entry which is preliminary data.</text>
</comment>
<evidence type="ECO:0000256" key="8">
    <source>
        <dbReference type="SAM" id="Phobius"/>
    </source>
</evidence>
<sequence length="445" mass="48077">MPLSPRVNPQRSVFLGFITVILAGTLLLLLPISHLTPSTHRVIDNLFTAVSATCVTGLSTVDTPTYWSTTGLVIIMVLIQVGGLGVMTLSTAIGVSLQRHHMSFNTKLKAAAEVRGNGLFNMRKAVFNIIKLSLFFEACGALLMTARFYLAYDMSFTKALWYGVFHSVSAFNNAGFALYSNNLMGFSSDPFILLPISFLIIFGGLGFPVLMQLRKYGRNAHYWNMGTKLVLYGTAILLTLGTIGVTALEWNNPGTLGPMSTADKILNGFAQSVSTRTAGFNNIDMSQVHPSTLMFMDLWMFIGGGPAGTAGGIKITTFGVLLFLMLTEIRGEGAVNIFGKRLSRSVHREAITVVLLSCALIGASVFTLQLLTDFTSDQLMFEVVSAFATVGLSTGITPQIPDAGKIILIILMVLGRVGPVTAAAAFALKRRPVHYEFPKERPIIG</sequence>
<comment type="subcellular location">
    <subcellularLocation>
        <location evidence="1">Cell membrane</location>
        <topology evidence="1">Multi-pass membrane protein</topology>
    </subcellularLocation>
</comment>
<accession>A0A9D2CRU7</accession>
<reference evidence="9" key="2">
    <citation type="submission" date="2021-04" db="EMBL/GenBank/DDBJ databases">
        <authorList>
            <person name="Gilroy R."/>
        </authorList>
    </citation>
    <scope>NUCLEOTIDE SEQUENCE</scope>
    <source>
        <strain evidence="9">ChiHjej12B11-9195</strain>
    </source>
</reference>
<dbReference type="Proteomes" id="UP000824134">
    <property type="component" value="Unassembled WGS sequence"/>
</dbReference>
<feature type="transmembrane region" description="Helical" evidence="8">
    <location>
        <begin position="73"/>
        <end position="97"/>
    </location>
</feature>
<keyword evidence="4 8" id="KW-0812">Transmembrane</keyword>
<feature type="transmembrane region" description="Helical" evidence="8">
    <location>
        <begin position="350"/>
        <end position="371"/>
    </location>
</feature>
<evidence type="ECO:0000256" key="7">
    <source>
        <dbReference type="ARBA" id="ARBA00023136"/>
    </source>
</evidence>
<dbReference type="Pfam" id="PF02386">
    <property type="entry name" value="TrkH"/>
    <property type="match status" value="1"/>
</dbReference>
<evidence type="ECO:0000313" key="10">
    <source>
        <dbReference type="Proteomes" id="UP000824134"/>
    </source>
</evidence>
<keyword evidence="2" id="KW-0813">Transport</keyword>
<proteinExistence type="predicted"/>
<dbReference type="GO" id="GO:0030001">
    <property type="term" value="P:metal ion transport"/>
    <property type="evidence" value="ECO:0007669"/>
    <property type="project" value="UniProtKB-ARBA"/>
</dbReference>
<name>A0A9D2CRU7_9MICC</name>
<keyword evidence="7 8" id="KW-0472">Membrane</keyword>
<dbReference type="InterPro" id="IPR003445">
    <property type="entry name" value="Cat_transpt"/>
</dbReference>
<dbReference type="AlphaFoldDB" id="A0A9D2CRU7"/>
<reference evidence="9" key="1">
    <citation type="journal article" date="2021" name="PeerJ">
        <title>Extensive microbial diversity within the chicken gut microbiome revealed by metagenomics and culture.</title>
        <authorList>
            <person name="Gilroy R."/>
            <person name="Ravi A."/>
            <person name="Getino M."/>
            <person name="Pursley I."/>
            <person name="Horton D.L."/>
            <person name="Alikhan N.F."/>
            <person name="Baker D."/>
            <person name="Gharbi K."/>
            <person name="Hall N."/>
            <person name="Watson M."/>
            <person name="Adriaenssens E.M."/>
            <person name="Foster-Nyarko E."/>
            <person name="Jarju S."/>
            <person name="Secka A."/>
            <person name="Antonio M."/>
            <person name="Oren A."/>
            <person name="Chaudhuri R.R."/>
            <person name="La Ragione R."/>
            <person name="Hildebrand F."/>
            <person name="Pallen M.J."/>
        </authorList>
    </citation>
    <scope>NUCLEOTIDE SEQUENCE</scope>
    <source>
        <strain evidence="9">ChiHjej12B11-9195</strain>
    </source>
</reference>
<dbReference type="GO" id="GO:0008324">
    <property type="term" value="F:monoatomic cation transmembrane transporter activity"/>
    <property type="evidence" value="ECO:0007669"/>
    <property type="project" value="InterPro"/>
</dbReference>
<feature type="transmembrane region" description="Helical" evidence="8">
    <location>
        <begin position="132"/>
        <end position="152"/>
    </location>
</feature>
<feature type="transmembrane region" description="Helical" evidence="8">
    <location>
        <begin position="191"/>
        <end position="210"/>
    </location>
</feature>
<protein>
    <submittedName>
        <fullName evidence="9">TrkH family potassium uptake protein</fullName>
    </submittedName>
</protein>
<evidence type="ECO:0000256" key="2">
    <source>
        <dbReference type="ARBA" id="ARBA00022448"/>
    </source>
</evidence>
<keyword evidence="3" id="KW-1003">Cell membrane</keyword>
<evidence type="ECO:0000256" key="4">
    <source>
        <dbReference type="ARBA" id="ARBA00022692"/>
    </source>
</evidence>
<feature type="transmembrane region" description="Helical" evidence="8">
    <location>
        <begin position="230"/>
        <end position="250"/>
    </location>
</feature>
<gene>
    <name evidence="9" type="ORF">H9821_08005</name>
</gene>
<evidence type="ECO:0000256" key="1">
    <source>
        <dbReference type="ARBA" id="ARBA00004651"/>
    </source>
</evidence>
<keyword evidence="6" id="KW-0406">Ion transport</keyword>
<dbReference type="GO" id="GO:0005886">
    <property type="term" value="C:plasma membrane"/>
    <property type="evidence" value="ECO:0007669"/>
    <property type="project" value="UniProtKB-SubCell"/>
</dbReference>
<dbReference type="PANTHER" id="PTHR32024">
    <property type="entry name" value="TRK SYSTEM POTASSIUM UPTAKE PROTEIN TRKG-RELATED"/>
    <property type="match status" value="1"/>
</dbReference>